<proteinExistence type="predicted"/>
<name>A0A150IVZ6_9EURY</name>
<dbReference type="Proteomes" id="UP000075398">
    <property type="component" value="Unassembled WGS sequence"/>
</dbReference>
<dbReference type="AlphaFoldDB" id="A0A150IVZ6"/>
<organism evidence="1 2">
    <name type="scientific">Candidatus Methanofastidiosum methylothiophilum</name>
    <dbReference type="NCBI Taxonomy" id="1705564"/>
    <lineage>
        <taxon>Archaea</taxon>
        <taxon>Methanobacteriati</taxon>
        <taxon>Methanobacteriota</taxon>
        <taxon>Stenosarchaea group</taxon>
        <taxon>Candidatus Methanofastidiosia</taxon>
        <taxon>Candidatus Methanofastidiosales</taxon>
        <taxon>Candidatus Methanofastidiosaceae</taxon>
        <taxon>Candidatus Methanofastidiosum</taxon>
    </lineage>
</organism>
<evidence type="ECO:0000313" key="1">
    <source>
        <dbReference type="EMBL" id="KYC49045.1"/>
    </source>
</evidence>
<dbReference type="EMBL" id="LNGC01000111">
    <property type="protein sequence ID" value="KYC49045.1"/>
    <property type="molecule type" value="Genomic_DNA"/>
</dbReference>
<accession>A0A150IVZ6</accession>
<protein>
    <submittedName>
        <fullName evidence="1">Uncharacterized protein</fullName>
    </submittedName>
</protein>
<comment type="caution">
    <text evidence="1">The sequence shown here is derived from an EMBL/GenBank/DDBJ whole genome shotgun (WGS) entry which is preliminary data.</text>
</comment>
<gene>
    <name evidence="1" type="ORF">AMQ22_01753</name>
</gene>
<evidence type="ECO:0000313" key="2">
    <source>
        <dbReference type="Proteomes" id="UP000075398"/>
    </source>
</evidence>
<reference evidence="1 2" key="1">
    <citation type="journal article" date="2016" name="ISME J.">
        <title>Chasing the elusive Euryarchaeota class WSA2: genomes reveal a uniquely fastidious methyl-reducing methanogen.</title>
        <authorList>
            <person name="Nobu M.K."/>
            <person name="Narihiro T."/>
            <person name="Kuroda K."/>
            <person name="Mei R."/>
            <person name="Liu W.T."/>
        </authorList>
    </citation>
    <scope>NUCLEOTIDE SEQUENCE [LARGE SCALE GENOMIC DNA]</scope>
    <source>
        <strain evidence="1">U1lsi0528_Bin055</strain>
    </source>
</reference>
<sequence length="133" mass="14600">MYKTASNPPKRTYPATIPVITIRARLKFRLNVDSIILAAPIMTTDAYKGMNIVMRSPKEPCKVLELNLLPTISGNVNAPKLCPTCLALLPQTTNAKNIPTKIFMNVSQRRPIPNIEADPPNPTIADVLIKVAP</sequence>